<dbReference type="Gene3D" id="3.30.1310.10">
    <property type="entry name" value="Nucleoid-associated protein YbaB-like domain"/>
    <property type="match status" value="1"/>
</dbReference>
<sequence length="124" mass="13151">MGDGEGFSGLFREVGRLAEAFADEMREAEERRVPGADGAGRVVATVSGSARLLHVRVDARAMRDLDHVELGQAVLDAVRAAREAAAQGVTEAVGRLNGGRPQPGPDDNPLGRYLDAMLREADRG</sequence>
<comment type="caution">
    <text evidence="2">The sequence shown here is derived from an EMBL/GenBank/DDBJ whole genome shotgun (WGS) entry which is preliminary data.</text>
</comment>
<organism evidence="2 3">
    <name type="scientific">Nonomuraea muscovyensis</name>
    <dbReference type="NCBI Taxonomy" id="1124761"/>
    <lineage>
        <taxon>Bacteria</taxon>
        <taxon>Bacillati</taxon>
        <taxon>Actinomycetota</taxon>
        <taxon>Actinomycetes</taxon>
        <taxon>Streptosporangiales</taxon>
        <taxon>Streptosporangiaceae</taxon>
        <taxon>Nonomuraea</taxon>
    </lineage>
</organism>
<dbReference type="InterPro" id="IPR004401">
    <property type="entry name" value="YbaB/EbfC"/>
</dbReference>
<evidence type="ECO:0000313" key="2">
    <source>
        <dbReference type="EMBL" id="MBB6346710.1"/>
    </source>
</evidence>
<name>A0A7X0C3C2_9ACTN</name>
<dbReference type="SUPFAM" id="SSF82607">
    <property type="entry name" value="YbaB-like"/>
    <property type="match status" value="1"/>
</dbReference>
<feature type="region of interest" description="Disordered" evidence="1">
    <location>
        <begin position="93"/>
        <end position="112"/>
    </location>
</feature>
<protein>
    <submittedName>
        <fullName evidence="2">DNA-binding protein YbaB</fullName>
    </submittedName>
</protein>
<dbReference type="EMBL" id="JACHJB010000001">
    <property type="protein sequence ID" value="MBB6346710.1"/>
    <property type="molecule type" value="Genomic_DNA"/>
</dbReference>
<dbReference type="InterPro" id="IPR036894">
    <property type="entry name" value="YbaB-like_sf"/>
</dbReference>
<evidence type="ECO:0000313" key="3">
    <source>
        <dbReference type="Proteomes" id="UP000583800"/>
    </source>
</evidence>
<dbReference type="Proteomes" id="UP000583800">
    <property type="component" value="Unassembled WGS sequence"/>
</dbReference>
<reference evidence="2 3" key="1">
    <citation type="submission" date="2020-08" db="EMBL/GenBank/DDBJ databases">
        <title>Sequencing the genomes of 1000 actinobacteria strains.</title>
        <authorList>
            <person name="Klenk H.-P."/>
        </authorList>
    </citation>
    <scope>NUCLEOTIDE SEQUENCE [LARGE SCALE GENOMIC DNA]</scope>
    <source>
        <strain evidence="2 3">DSM 45913</strain>
    </source>
</reference>
<keyword evidence="2" id="KW-0238">DNA-binding</keyword>
<accession>A0A7X0C3C2</accession>
<proteinExistence type="predicted"/>
<dbReference type="RefSeq" id="WP_185084441.1">
    <property type="nucleotide sequence ID" value="NZ_JACHJB010000001.1"/>
</dbReference>
<dbReference type="Pfam" id="PF02575">
    <property type="entry name" value="YbaB_DNA_bd"/>
    <property type="match status" value="1"/>
</dbReference>
<keyword evidence="3" id="KW-1185">Reference proteome</keyword>
<evidence type="ECO:0000256" key="1">
    <source>
        <dbReference type="SAM" id="MobiDB-lite"/>
    </source>
</evidence>
<dbReference type="GO" id="GO:0003677">
    <property type="term" value="F:DNA binding"/>
    <property type="evidence" value="ECO:0007669"/>
    <property type="project" value="UniProtKB-KW"/>
</dbReference>
<dbReference type="AlphaFoldDB" id="A0A7X0C3C2"/>
<gene>
    <name evidence="2" type="ORF">FHU36_003219</name>
</gene>